<feature type="compositionally biased region" description="Basic and acidic residues" evidence="14">
    <location>
        <begin position="1"/>
        <end position="17"/>
    </location>
</feature>
<feature type="active site" description="Cysteine sulfenic acid (-SOH) intermediate; for peroxidase activity" evidence="13">
    <location>
        <position position="52"/>
    </location>
</feature>
<evidence type="ECO:0000256" key="14">
    <source>
        <dbReference type="SAM" id="MobiDB-lite"/>
    </source>
</evidence>
<evidence type="ECO:0000256" key="9">
    <source>
        <dbReference type="ARBA" id="ARBA00032824"/>
    </source>
</evidence>
<evidence type="ECO:0000256" key="13">
    <source>
        <dbReference type="PIRSR" id="PIRSR000239-1"/>
    </source>
</evidence>
<evidence type="ECO:0000256" key="8">
    <source>
        <dbReference type="ARBA" id="ARBA00023284"/>
    </source>
</evidence>
<dbReference type="PIRSF" id="PIRSF000239">
    <property type="entry name" value="AHPC"/>
    <property type="match status" value="1"/>
</dbReference>
<feature type="domain" description="Thioredoxin" evidence="15">
    <location>
        <begin position="10"/>
        <end position="163"/>
    </location>
</feature>
<comment type="catalytic activity">
    <reaction evidence="12">
        <text>a hydroperoxide + [thioredoxin]-dithiol = an alcohol + [thioredoxin]-disulfide + H2O</text>
        <dbReference type="Rhea" id="RHEA:62620"/>
        <dbReference type="Rhea" id="RHEA-COMP:10698"/>
        <dbReference type="Rhea" id="RHEA-COMP:10700"/>
        <dbReference type="ChEBI" id="CHEBI:15377"/>
        <dbReference type="ChEBI" id="CHEBI:29950"/>
        <dbReference type="ChEBI" id="CHEBI:30879"/>
        <dbReference type="ChEBI" id="CHEBI:35924"/>
        <dbReference type="ChEBI" id="CHEBI:50058"/>
        <dbReference type="EC" id="1.11.1.24"/>
    </reaction>
</comment>
<evidence type="ECO:0000313" key="16">
    <source>
        <dbReference type="EMBL" id="QNE90083.1"/>
    </source>
</evidence>
<keyword evidence="7" id="KW-1015">Disulfide bond</keyword>
<comment type="subunit">
    <text evidence="2">Monomer.</text>
</comment>
<dbReference type="InterPro" id="IPR024706">
    <property type="entry name" value="Peroxiredoxin_AhpC-typ"/>
</dbReference>
<dbReference type="Gene3D" id="3.40.30.10">
    <property type="entry name" value="Glutaredoxin"/>
    <property type="match status" value="1"/>
</dbReference>
<dbReference type="CDD" id="cd03017">
    <property type="entry name" value="PRX_BCP"/>
    <property type="match status" value="1"/>
</dbReference>
<dbReference type="AlphaFoldDB" id="A0A7G7CR67"/>
<dbReference type="InterPro" id="IPR036249">
    <property type="entry name" value="Thioredoxin-like_sf"/>
</dbReference>
<dbReference type="PROSITE" id="PS51352">
    <property type="entry name" value="THIOREDOXIN_2"/>
    <property type="match status" value="1"/>
</dbReference>
<evidence type="ECO:0000256" key="12">
    <source>
        <dbReference type="ARBA" id="ARBA00049091"/>
    </source>
</evidence>
<keyword evidence="17" id="KW-1185">Reference proteome</keyword>
<dbReference type="Proteomes" id="UP000515743">
    <property type="component" value="Chromosome"/>
</dbReference>
<dbReference type="GO" id="GO:0005737">
    <property type="term" value="C:cytoplasm"/>
    <property type="evidence" value="ECO:0007669"/>
    <property type="project" value="TreeGrafter"/>
</dbReference>
<dbReference type="GO" id="GO:0034599">
    <property type="term" value="P:cellular response to oxidative stress"/>
    <property type="evidence" value="ECO:0007669"/>
    <property type="project" value="TreeGrafter"/>
</dbReference>
<dbReference type="EMBL" id="CP059404">
    <property type="protein sequence ID" value="QNE90083.1"/>
    <property type="molecule type" value="Genomic_DNA"/>
</dbReference>
<organism evidence="16 17">
    <name type="scientific">Corynebacterium incognita</name>
    <dbReference type="NCBI Taxonomy" id="2754725"/>
    <lineage>
        <taxon>Bacteria</taxon>
        <taxon>Bacillati</taxon>
        <taxon>Actinomycetota</taxon>
        <taxon>Actinomycetes</taxon>
        <taxon>Mycobacteriales</taxon>
        <taxon>Corynebacteriaceae</taxon>
        <taxon>Corynebacterium</taxon>
    </lineage>
</organism>
<keyword evidence="8" id="KW-0676">Redox-active center</keyword>
<protein>
    <recommendedName>
        <fullName evidence="3">thioredoxin-dependent peroxiredoxin</fullName>
        <ecNumber evidence="3">1.11.1.24</ecNumber>
    </recommendedName>
    <alternativeName>
        <fullName evidence="11">Bacterioferritin comigratory protein</fullName>
    </alternativeName>
    <alternativeName>
        <fullName evidence="9">Thioredoxin peroxidase</fullName>
    </alternativeName>
</protein>
<dbReference type="FunFam" id="3.40.30.10:FF:000007">
    <property type="entry name" value="Thioredoxin-dependent thiol peroxidase"/>
    <property type="match status" value="1"/>
</dbReference>
<dbReference type="KEGG" id="cik:H0194_03455"/>
<dbReference type="InterPro" id="IPR013766">
    <property type="entry name" value="Thioredoxin_domain"/>
</dbReference>
<evidence type="ECO:0000256" key="2">
    <source>
        <dbReference type="ARBA" id="ARBA00011245"/>
    </source>
</evidence>
<name>A0A7G7CR67_9CORY</name>
<sequence length="163" mass="17743">MTTPPEAKRLDVGDKAPDFTLTNDKGETTSLADFTGQRVVVYFYPRANTPGCTKEACDFRDSLAQLNSAGIAVVGISPDKVEALAKFRDEHELNFPLLSDPDKEVMEAYGAFGEKKNYGKVVQGVIRSTFLVEPDGTIGLAKYNVRATGHVARIIKDLEATNS</sequence>
<evidence type="ECO:0000256" key="5">
    <source>
        <dbReference type="ARBA" id="ARBA00022862"/>
    </source>
</evidence>
<evidence type="ECO:0000256" key="1">
    <source>
        <dbReference type="ARBA" id="ARBA00003330"/>
    </source>
</evidence>
<feature type="region of interest" description="Disordered" evidence="14">
    <location>
        <begin position="1"/>
        <end position="21"/>
    </location>
</feature>
<keyword evidence="6" id="KW-0560">Oxidoreductase</keyword>
<proteinExistence type="inferred from homology"/>
<dbReference type="PANTHER" id="PTHR42801">
    <property type="entry name" value="THIOREDOXIN-DEPENDENT PEROXIDE REDUCTASE"/>
    <property type="match status" value="1"/>
</dbReference>
<dbReference type="GO" id="GO:0045454">
    <property type="term" value="P:cell redox homeostasis"/>
    <property type="evidence" value="ECO:0007669"/>
    <property type="project" value="TreeGrafter"/>
</dbReference>
<evidence type="ECO:0000256" key="11">
    <source>
        <dbReference type="ARBA" id="ARBA00041373"/>
    </source>
</evidence>
<comment type="function">
    <text evidence="1">Thiol-specific peroxidase that catalyzes the reduction of hydrogen peroxide and organic hydroperoxides to water and alcohols, respectively. Plays a role in cell protection against oxidative stress by detoxifying peroxides and as sensor of hydrogen peroxide-mediated signaling events.</text>
</comment>
<gene>
    <name evidence="16" type="primary">bcp</name>
    <name evidence="16" type="ORF">H0194_03455</name>
</gene>
<keyword evidence="4 16" id="KW-0575">Peroxidase</keyword>
<dbReference type="PANTHER" id="PTHR42801:SF4">
    <property type="entry name" value="AHPC_TSA FAMILY PROTEIN"/>
    <property type="match status" value="1"/>
</dbReference>
<comment type="similarity">
    <text evidence="10">Belongs to the peroxiredoxin family. BCP/PrxQ subfamily.</text>
</comment>
<reference evidence="16 17" key="1">
    <citation type="submission" date="2020-07" db="EMBL/GenBank/DDBJ databases">
        <title>Complete genome and description of Corynebacterium incognita strain Marseille-Q3630 sp. nov.</title>
        <authorList>
            <person name="Boxberger M."/>
        </authorList>
    </citation>
    <scope>NUCLEOTIDE SEQUENCE [LARGE SCALE GENOMIC DNA]</scope>
    <source>
        <strain evidence="16 17">Marseille-Q3630</strain>
    </source>
</reference>
<evidence type="ECO:0000256" key="3">
    <source>
        <dbReference type="ARBA" id="ARBA00013017"/>
    </source>
</evidence>
<accession>A0A7G7CR67</accession>
<evidence type="ECO:0000256" key="10">
    <source>
        <dbReference type="ARBA" id="ARBA00038489"/>
    </source>
</evidence>
<dbReference type="NCBIfam" id="NF006960">
    <property type="entry name" value="PRK09437.1"/>
    <property type="match status" value="1"/>
</dbReference>
<dbReference type="RefSeq" id="WP_185176457.1">
    <property type="nucleotide sequence ID" value="NZ_CP059404.1"/>
</dbReference>
<evidence type="ECO:0000259" key="15">
    <source>
        <dbReference type="PROSITE" id="PS51352"/>
    </source>
</evidence>
<dbReference type="SUPFAM" id="SSF52833">
    <property type="entry name" value="Thioredoxin-like"/>
    <property type="match status" value="1"/>
</dbReference>
<dbReference type="GO" id="GO:0008379">
    <property type="term" value="F:thioredoxin peroxidase activity"/>
    <property type="evidence" value="ECO:0007669"/>
    <property type="project" value="TreeGrafter"/>
</dbReference>
<dbReference type="EC" id="1.11.1.24" evidence="3"/>
<evidence type="ECO:0000256" key="7">
    <source>
        <dbReference type="ARBA" id="ARBA00023157"/>
    </source>
</evidence>
<dbReference type="Pfam" id="PF00578">
    <property type="entry name" value="AhpC-TSA"/>
    <property type="match status" value="1"/>
</dbReference>
<evidence type="ECO:0000256" key="4">
    <source>
        <dbReference type="ARBA" id="ARBA00022559"/>
    </source>
</evidence>
<dbReference type="InterPro" id="IPR050924">
    <property type="entry name" value="Peroxiredoxin_BCP/PrxQ"/>
</dbReference>
<evidence type="ECO:0000313" key="17">
    <source>
        <dbReference type="Proteomes" id="UP000515743"/>
    </source>
</evidence>
<dbReference type="InterPro" id="IPR000866">
    <property type="entry name" value="AhpC/TSA"/>
</dbReference>
<evidence type="ECO:0000256" key="6">
    <source>
        <dbReference type="ARBA" id="ARBA00023002"/>
    </source>
</evidence>
<keyword evidence="5" id="KW-0049">Antioxidant</keyword>